<keyword evidence="5 7" id="KW-0256">Endoplasmic reticulum</keyword>
<dbReference type="InterPro" id="IPR009011">
    <property type="entry name" value="Man6P_isomerase_rcpt-bd_dom_sf"/>
</dbReference>
<protein>
    <recommendedName>
        <fullName evidence="7">Endoplasmic reticulum lectin</fullName>
    </recommendedName>
    <alternativeName>
        <fullName evidence="7">Protein OS-9 homolog</fullName>
    </alternativeName>
</protein>
<feature type="compositionally biased region" description="Low complexity" evidence="8">
    <location>
        <begin position="233"/>
        <end position="247"/>
    </location>
</feature>
<feature type="region of interest" description="Disordered" evidence="8">
    <location>
        <begin position="185"/>
        <end position="248"/>
    </location>
</feature>
<evidence type="ECO:0000256" key="9">
    <source>
        <dbReference type="SAM" id="SignalP"/>
    </source>
</evidence>
<dbReference type="PANTHER" id="PTHR15414:SF0">
    <property type="entry name" value="ENDOPLASMIC RETICULUM LECTIN 1"/>
    <property type="match status" value="1"/>
</dbReference>
<sequence length="516" mass="56470">MRRLPSLVVVWAWTQLCRARQPGFSVHHDLLAYPQFEVVISDTYISESDAQALVDSLDAAHPSYDAGLASQTDITTTVRAATDHDHDQGVAAANRNGAVAESYEIMSMPPHRYLCAIPVIEPPPAPNKTATELAKAEEARELARASAHGWDLINELDGKCLYYMSGWWSYRFCYGQDVVQFHASTSSVKSGPPTRDPTTAEYVLGRVPDPHVASRLSRRGQSHQHQQQREQGDQGIPPAAAAAAAPPNTDLQVKGDQRYLVQRMGDGTVCDLTGRERTIEIQYHCSPESTQYRIGWIKEVTTCSYLMMVNTPRLCVDVAFQPPKEERANIISCRAIVSESGQAEWHARKTLEAQAAMVGRAKEAAKSPIVIGGVVVGGRQMLGKGEDGKEAPNLSPPGNFRSSNTANLEKLVEIIASATSKDEGGEVNIMTEEQLQELNISPEIIENLKQEIEKLAGDKGWQLKVVDFGNNRELVGIIDDEEESKDGAGGNGEEGSKTGGKEKDEGSEEQFFTEEL</sequence>
<keyword evidence="6" id="KW-1015">Disulfide bond</keyword>
<keyword evidence="12" id="KW-1185">Reference proteome</keyword>
<organism evidence="11 12">
    <name type="scientific">Xylaria grammica</name>
    <dbReference type="NCBI Taxonomy" id="363999"/>
    <lineage>
        <taxon>Eukaryota</taxon>
        <taxon>Fungi</taxon>
        <taxon>Dikarya</taxon>
        <taxon>Ascomycota</taxon>
        <taxon>Pezizomycotina</taxon>
        <taxon>Sordariomycetes</taxon>
        <taxon>Xylariomycetidae</taxon>
        <taxon>Xylariales</taxon>
        <taxon>Xylariaceae</taxon>
        <taxon>Xylaria</taxon>
    </lineage>
</organism>
<comment type="function">
    <text evidence="7">Lectin involved in the quality control of the secretory pathway. As a member of the endoplasmic reticulum-associated degradation lumenal (ERAD-L) surveillance system, targets misfolded endoplasmic reticulum lumenal glycoproteins for degradation.</text>
</comment>
<keyword evidence="3 9" id="KW-0732">Signal</keyword>
<dbReference type="STRING" id="363999.A0A439CUB7"/>
<evidence type="ECO:0000256" key="8">
    <source>
        <dbReference type="SAM" id="MobiDB-lite"/>
    </source>
</evidence>
<feature type="compositionally biased region" description="Acidic residues" evidence="8">
    <location>
        <begin position="505"/>
        <end position="516"/>
    </location>
</feature>
<dbReference type="GO" id="GO:0030968">
    <property type="term" value="P:endoplasmic reticulum unfolded protein response"/>
    <property type="evidence" value="ECO:0007669"/>
    <property type="project" value="UniProtKB-UniRule"/>
</dbReference>
<dbReference type="GO" id="GO:0030970">
    <property type="term" value="P:retrograde protein transport, ER to cytosol"/>
    <property type="evidence" value="ECO:0007669"/>
    <property type="project" value="TreeGrafter"/>
</dbReference>
<dbReference type="GO" id="GO:0030246">
    <property type="term" value="F:carbohydrate binding"/>
    <property type="evidence" value="ECO:0007669"/>
    <property type="project" value="UniProtKB-UniRule"/>
</dbReference>
<dbReference type="Gene3D" id="2.70.130.10">
    <property type="entry name" value="Mannose-6-phosphate receptor binding domain"/>
    <property type="match status" value="1"/>
</dbReference>
<dbReference type="EMBL" id="RYZI01000406">
    <property type="protein sequence ID" value="RWA05735.1"/>
    <property type="molecule type" value="Genomic_DNA"/>
</dbReference>
<accession>A0A439CUB7</accession>
<dbReference type="GO" id="GO:0005788">
    <property type="term" value="C:endoplasmic reticulum lumen"/>
    <property type="evidence" value="ECO:0007669"/>
    <property type="project" value="UniProtKB-UniRule"/>
</dbReference>
<proteinExistence type="inferred from homology"/>
<evidence type="ECO:0000256" key="1">
    <source>
        <dbReference type="ARBA" id="ARBA00004367"/>
    </source>
</evidence>
<feature type="domain" description="MRH" evidence="10">
    <location>
        <begin position="158"/>
        <end position="317"/>
    </location>
</feature>
<gene>
    <name evidence="11" type="ORF">EKO27_g9372</name>
</gene>
<evidence type="ECO:0000259" key="10">
    <source>
        <dbReference type="PROSITE" id="PS51914"/>
    </source>
</evidence>
<keyword evidence="4 7" id="KW-0430">Lectin</keyword>
<feature type="signal peptide" evidence="9">
    <location>
        <begin position="1"/>
        <end position="19"/>
    </location>
</feature>
<evidence type="ECO:0000313" key="12">
    <source>
        <dbReference type="Proteomes" id="UP000286045"/>
    </source>
</evidence>
<evidence type="ECO:0000313" key="11">
    <source>
        <dbReference type="EMBL" id="RWA05735.1"/>
    </source>
</evidence>
<feature type="chain" id="PRO_5019144832" description="Endoplasmic reticulum lectin" evidence="9">
    <location>
        <begin position="20"/>
        <end position="516"/>
    </location>
</feature>
<evidence type="ECO:0000256" key="7">
    <source>
        <dbReference type="RuleBase" id="RU369099"/>
    </source>
</evidence>
<dbReference type="InterPro" id="IPR012913">
    <property type="entry name" value="OS9-like_dom"/>
</dbReference>
<dbReference type="Proteomes" id="UP000286045">
    <property type="component" value="Unassembled WGS sequence"/>
</dbReference>
<dbReference type="PANTHER" id="PTHR15414">
    <property type="entry name" value="OS-9-RELATED"/>
    <property type="match status" value="1"/>
</dbReference>
<evidence type="ECO:0000256" key="6">
    <source>
        <dbReference type="ARBA" id="ARBA00023157"/>
    </source>
</evidence>
<name>A0A439CUB7_9PEZI</name>
<comment type="similarity">
    <text evidence="2 7">Belongs to the OS-9 family.</text>
</comment>
<comment type="caution">
    <text evidence="11">The sequence shown here is derived from an EMBL/GenBank/DDBJ whole genome shotgun (WGS) entry which is preliminary data.</text>
</comment>
<dbReference type="SUPFAM" id="SSF50911">
    <property type="entry name" value="Mannose 6-phosphate receptor domain"/>
    <property type="match status" value="1"/>
</dbReference>
<evidence type="ECO:0000256" key="4">
    <source>
        <dbReference type="ARBA" id="ARBA00022734"/>
    </source>
</evidence>
<dbReference type="AlphaFoldDB" id="A0A439CUB7"/>
<reference evidence="11 12" key="1">
    <citation type="submission" date="2018-12" db="EMBL/GenBank/DDBJ databases">
        <title>Draft genome sequence of Xylaria grammica IHI A82.</title>
        <authorList>
            <person name="Buettner E."/>
            <person name="Kellner H."/>
        </authorList>
    </citation>
    <scope>NUCLEOTIDE SEQUENCE [LARGE SCALE GENOMIC DNA]</scope>
    <source>
        <strain evidence="11 12">IHI A82</strain>
    </source>
</reference>
<evidence type="ECO:0000256" key="3">
    <source>
        <dbReference type="ARBA" id="ARBA00022729"/>
    </source>
</evidence>
<evidence type="ECO:0000256" key="2">
    <source>
        <dbReference type="ARBA" id="ARBA00009918"/>
    </source>
</evidence>
<feature type="compositionally biased region" description="Basic and acidic residues" evidence="8">
    <location>
        <begin position="494"/>
        <end position="504"/>
    </location>
</feature>
<evidence type="ECO:0000256" key="5">
    <source>
        <dbReference type="ARBA" id="ARBA00022824"/>
    </source>
</evidence>
<dbReference type="PROSITE" id="PS51914">
    <property type="entry name" value="MRH"/>
    <property type="match status" value="1"/>
</dbReference>
<dbReference type="InterPro" id="IPR044865">
    <property type="entry name" value="MRH_dom"/>
</dbReference>
<dbReference type="Pfam" id="PF07915">
    <property type="entry name" value="PRKCSH"/>
    <property type="match status" value="1"/>
</dbReference>
<dbReference type="InterPro" id="IPR045149">
    <property type="entry name" value="OS-9-like"/>
</dbReference>
<feature type="region of interest" description="Disordered" evidence="8">
    <location>
        <begin position="477"/>
        <end position="516"/>
    </location>
</feature>
<dbReference type="GO" id="GO:0005789">
    <property type="term" value="C:endoplasmic reticulum membrane"/>
    <property type="evidence" value="ECO:0007669"/>
    <property type="project" value="UniProtKB-SubCell"/>
</dbReference>
<keyword evidence="7" id="KW-0472">Membrane</keyword>
<comment type="subcellular location">
    <subcellularLocation>
        <location evidence="1 7">Endoplasmic reticulum membrane</location>
        <topology evidence="1 7">Peripheral membrane protein</topology>
        <orientation evidence="1 7">Lumenal side</orientation>
    </subcellularLocation>
</comment>